<protein>
    <submittedName>
        <fullName evidence="1">Uncharacterized protein</fullName>
    </submittedName>
</protein>
<dbReference type="Proteomes" id="UP000515291">
    <property type="component" value="Chromosome"/>
</dbReference>
<dbReference type="AlphaFoldDB" id="A0A7G6TT55"/>
<proteinExistence type="predicted"/>
<dbReference type="RefSeq" id="WP_139285955.1">
    <property type="nucleotide sequence ID" value="NZ_CP050292.1"/>
</dbReference>
<organism evidence="1 2">
    <name type="scientific">Tardiphaga robiniae</name>
    <dbReference type="NCBI Taxonomy" id="943830"/>
    <lineage>
        <taxon>Bacteria</taxon>
        <taxon>Pseudomonadati</taxon>
        <taxon>Pseudomonadota</taxon>
        <taxon>Alphaproteobacteria</taxon>
        <taxon>Hyphomicrobiales</taxon>
        <taxon>Nitrobacteraceae</taxon>
        <taxon>Tardiphaga</taxon>
    </lineage>
</organism>
<name>A0A7G6TT55_9BRAD</name>
<gene>
    <name evidence="1" type="ORF">HB776_00780</name>
</gene>
<accession>A0A7G6TT55</accession>
<dbReference type="KEGG" id="trb:HB776_00780"/>
<evidence type="ECO:0000313" key="2">
    <source>
        <dbReference type="Proteomes" id="UP000515291"/>
    </source>
</evidence>
<sequence>MVAAYVDTNQLSALQDLKVHRETLAASVRNRMDFNFGVLLGQLDDDIREIEAGIRRLRASMEARPAVES</sequence>
<reference evidence="2" key="1">
    <citation type="journal article" date="2020" name="Mol. Plant Microbe">
        <title>Rhizobial microsymbionts of the narrowly endemic Oxytropis species growing in Kamchatka are characterized by significant genetic diversity and possess a set of genes that are associated with T3SS and T6SS secretion systems and can affect the development of symbiosis.</title>
        <authorList>
            <person name="Safronova V."/>
            <person name="Guro P."/>
            <person name="Sazanova A."/>
            <person name="Kuznetsova I."/>
            <person name="Belimov A."/>
            <person name="Yakubov V."/>
            <person name="Chirak E."/>
            <person name="Afonin A."/>
            <person name="Gogolev Y."/>
            <person name="Andronov E."/>
            <person name="Tikhonovich I."/>
        </authorList>
    </citation>
    <scope>NUCLEOTIDE SEQUENCE [LARGE SCALE GENOMIC DNA]</scope>
    <source>
        <strain evidence="2">581</strain>
    </source>
</reference>
<dbReference type="EMBL" id="CP050292">
    <property type="protein sequence ID" value="QND69937.1"/>
    <property type="molecule type" value="Genomic_DNA"/>
</dbReference>
<evidence type="ECO:0000313" key="1">
    <source>
        <dbReference type="EMBL" id="QND69937.1"/>
    </source>
</evidence>